<dbReference type="EMBL" id="PDEQ01000005">
    <property type="protein sequence ID" value="PEN13250.1"/>
    <property type="molecule type" value="Genomic_DNA"/>
</dbReference>
<evidence type="ECO:0000313" key="2">
    <source>
        <dbReference type="EMBL" id="PEN13250.1"/>
    </source>
</evidence>
<gene>
    <name evidence="2" type="ORF">CRI94_11460</name>
</gene>
<feature type="compositionally biased region" description="Polar residues" evidence="1">
    <location>
        <begin position="257"/>
        <end position="270"/>
    </location>
</feature>
<sequence length="270" mass="28727">MFYPNPDRPLQLFAPVHSAEVALQVEAAGAQAVIACPGAATEAIVDAIEIPVIACLAPIHSHSVTEIERALATGARMLLLSGNRSALDVRLLLDLIRGRAKTFLWIDQPALLTELNALCELRWTVAHVDLRALTPDGSASAFVDGSASSVCAQLRPRPFGIGCASPVGESSSGTIRLSRTDRIRIAAQMGASVHVTSRRDLADERAVQANIQAALAAWTAARYRSMATVARDFAVLARRIGVNDPDAAGRRSRRTDAISTRETSFGKSPA</sequence>
<dbReference type="AlphaFoldDB" id="A0A2A8CXA6"/>
<comment type="caution">
    <text evidence="2">The sequence shown here is derived from an EMBL/GenBank/DDBJ whole genome shotgun (WGS) entry which is preliminary data.</text>
</comment>
<reference evidence="2 3" key="1">
    <citation type="submission" date="2017-10" db="EMBL/GenBank/DDBJ databases">
        <title>Draft genome of Longibacter Salinarum.</title>
        <authorList>
            <person name="Goh K.M."/>
            <person name="Shamsir M.S."/>
            <person name="Lim S.W."/>
        </authorList>
    </citation>
    <scope>NUCLEOTIDE SEQUENCE [LARGE SCALE GENOMIC DNA]</scope>
    <source>
        <strain evidence="2 3">KCTC 52045</strain>
    </source>
</reference>
<evidence type="ECO:0000256" key="1">
    <source>
        <dbReference type="SAM" id="MobiDB-lite"/>
    </source>
</evidence>
<protein>
    <submittedName>
        <fullName evidence="2">Uncharacterized protein</fullName>
    </submittedName>
</protein>
<dbReference type="RefSeq" id="WP_098075842.1">
    <property type="nucleotide sequence ID" value="NZ_PDEQ01000005.1"/>
</dbReference>
<organism evidence="2 3">
    <name type="scientific">Longibacter salinarum</name>
    <dbReference type="NCBI Taxonomy" id="1850348"/>
    <lineage>
        <taxon>Bacteria</taxon>
        <taxon>Pseudomonadati</taxon>
        <taxon>Rhodothermota</taxon>
        <taxon>Rhodothermia</taxon>
        <taxon>Rhodothermales</taxon>
        <taxon>Salisaetaceae</taxon>
        <taxon>Longibacter</taxon>
    </lineage>
</organism>
<name>A0A2A8CXA6_9BACT</name>
<proteinExistence type="predicted"/>
<feature type="region of interest" description="Disordered" evidence="1">
    <location>
        <begin position="245"/>
        <end position="270"/>
    </location>
</feature>
<evidence type="ECO:0000313" key="3">
    <source>
        <dbReference type="Proteomes" id="UP000220102"/>
    </source>
</evidence>
<dbReference type="Proteomes" id="UP000220102">
    <property type="component" value="Unassembled WGS sequence"/>
</dbReference>
<keyword evidence="3" id="KW-1185">Reference proteome</keyword>
<accession>A0A2A8CXA6</accession>